<name>A0A0A9FDP6_ARUDO</name>
<dbReference type="AlphaFoldDB" id="A0A0A9FDP6"/>
<proteinExistence type="predicted"/>
<evidence type="ECO:0000313" key="1">
    <source>
        <dbReference type="EMBL" id="JAE06393.1"/>
    </source>
</evidence>
<reference evidence="1" key="2">
    <citation type="journal article" date="2015" name="Data Brief">
        <title>Shoot transcriptome of the giant reed, Arundo donax.</title>
        <authorList>
            <person name="Barrero R.A."/>
            <person name="Guerrero F.D."/>
            <person name="Moolhuijzen P."/>
            <person name="Goolsby J.A."/>
            <person name="Tidwell J."/>
            <person name="Bellgard S.E."/>
            <person name="Bellgard M.I."/>
        </authorList>
    </citation>
    <scope>NUCLEOTIDE SEQUENCE</scope>
    <source>
        <tissue evidence="1">Shoot tissue taken approximately 20 cm above the soil surface</tissue>
    </source>
</reference>
<accession>A0A0A9FDP6</accession>
<protein>
    <submittedName>
        <fullName evidence="1">Uncharacterized protein</fullName>
    </submittedName>
</protein>
<reference evidence="1" key="1">
    <citation type="submission" date="2014-09" db="EMBL/GenBank/DDBJ databases">
        <authorList>
            <person name="Magalhaes I.L.F."/>
            <person name="Oliveira U."/>
            <person name="Santos F.R."/>
            <person name="Vidigal T.H.D.A."/>
            <person name="Brescovit A.D."/>
            <person name="Santos A.J."/>
        </authorList>
    </citation>
    <scope>NUCLEOTIDE SEQUENCE</scope>
    <source>
        <tissue evidence="1">Shoot tissue taken approximately 20 cm above the soil surface</tissue>
    </source>
</reference>
<dbReference type="EMBL" id="GBRH01191503">
    <property type="protein sequence ID" value="JAE06393.1"/>
    <property type="molecule type" value="Transcribed_RNA"/>
</dbReference>
<organism evidence="1">
    <name type="scientific">Arundo donax</name>
    <name type="common">Giant reed</name>
    <name type="synonym">Donax arundinaceus</name>
    <dbReference type="NCBI Taxonomy" id="35708"/>
    <lineage>
        <taxon>Eukaryota</taxon>
        <taxon>Viridiplantae</taxon>
        <taxon>Streptophyta</taxon>
        <taxon>Embryophyta</taxon>
        <taxon>Tracheophyta</taxon>
        <taxon>Spermatophyta</taxon>
        <taxon>Magnoliopsida</taxon>
        <taxon>Liliopsida</taxon>
        <taxon>Poales</taxon>
        <taxon>Poaceae</taxon>
        <taxon>PACMAD clade</taxon>
        <taxon>Arundinoideae</taxon>
        <taxon>Arundineae</taxon>
        <taxon>Arundo</taxon>
    </lineage>
</organism>
<sequence length="30" mass="3356">MILSICWFGLALELCDTSKISFDLTYSTLA</sequence>